<gene>
    <name evidence="1" type="ORF">BJ138DRAFT_1126748</name>
</gene>
<comment type="caution">
    <text evidence="1">The sequence shown here is derived from an EMBL/GenBank/DDBJ whole genome shotgun (WGS) entry which is preliminary data.</text>
</comment>
<protein>
    <submittedName>
        <fullName evidence="1">Major facilitator superfamily domain-containing protein</fullName>
    </submittedName>
</protein>
<sequence>MAIFLGRYIYKKIKERQQASRPNNAFTEDSEGSVPSLLSNKPNNNEGPFAAKNSQEGIQTLDRSNASEPASVPPSKPSQAAARSAFWFKIKLIVALLIPVFLETLDYTVVATAQSHIASVFNALDLQSYIGTSYLLSATVFLPLFASVADIFGRYTGLQISLFFFLLGSALSTGAVNMAMVLVGRGIAGIGAAGLLTIVRTILSDSSSLDDNNWQTSILFVLYAIGYICGPVFGGLLVQVSFRWVFAINLPATVVAMVLCFILLRGKVKAGQPCKRLPTSFEEKESFLHKILRIDWVGTFLFVVGGILILLALNWGSTSSWRLPKVIASWVIGGLLILACLCWEYLLEQQLLRSSPSKWTILCCDPMLPLEIFRSYNVCAVMYGCYVSGLVMLVMFYFVAIFMTVVTGLSPAKAGVQLIYFAPGMGAGSLISISLIKNLRQPKYPIILGSIIIPISLGLIAMAMGANNQGQVNGFMVMAGGGVGLTAGSLAIHARFSQPTHRVAIVNAMTLFFRSLGGTVGLAQCAAVMNAKVKQYISAQIRNGALSGPDLAALAQADTSQSLNSLQSLSALPPDVQNVIREAFRNGVRWAFISLLPWCCLSFFLLLFLSKITDQDRERDAAHAEQEREAYARAESISDPALDEKRTRQGTAK</sequence>
<dbReference type="EMBL" id="MU267707">
    <property type="protein sequence ID" value="KAH7910601.1"/>
    <property type="molecule type" value="Genomic_DNA"/>
</dbReference>
<name>A0ACB8ABL8_9AGAM</name>
<accession>A0ACB8ABL8</accession>
<organism evidence="1 2">
    <name type="scientific">Hygrophoropsis aurantiaca</name>
    <dbReference type="NCBI Taxonomy" id="72124"/>
    <lineage>
        <taxon>Eukaryota</taxon>
        <taxon>Fungi</taxon>
        <taxon>Dikarya</taxon>
        <taxon>Basidiomycota</taxon>
        <taxon>Agaricomycotina</taxon>
        <taxon>Agaricomycetes</taxon>
        <taxon>Agaricomycetidae</taxon>
        <taxon>Boletales</taxon>
        <taxon>Coniophorineae</taxon>
        <taxon>Hygrophoropsidaceae</taxon>
        <taxon>Hygrophoropsis</taxon>
    </lineage>
</organism>
<dbReference type="Proteomes" id="UP000790377">
    <property type="component" value="Unassembled WGS sequence"/>
</dbReference>
<reference evidence="1" key="1">
    <citation type="journal article" date="2021" name="New Phytol.">
        <title>Evolutionary innovations through gain and loss of genes in the ectomycorrhizal Boletales.</title>
        <authorList>
            <person name="Wu G."/>
            <person name="Miyauchi S."/>
            <person name="Morin E."/>
            <person name="Kuo A."/>
            <person name="Drula E."/>
            <person name="Varga T."/>
            <person name="Kohler A."/>
            <person name="Feng B."/>
            <person name="Cao Y."/>
            <person name="Lipzen A."/>
            <person name="Daum C."/>
            <person name="Hundley H."/>
            <person name="Pangilinan J."/>
            <person name="Johnson J."/>
            <person name="Barry K."/>
            <person name="LaButti K."/>
            <person name="Ng V."/>
            <person name="Ahrendt S."/>
            <person name="Min B."/>
            <person name="Choi I.G."/>
            <person name="Park H."/>
            <person name="Plett J.M."/>
            <person name="Magnuson J."/>
            <person name="Spatafora J.W."/>
            <person name="Nagy L.G."/>
            <person name="Henrissat B."/>
            <person name="Grigoriev I.V."/>
            <person name="Yang Z.L."/>
            <person name="Xu J."/>
            <person name="Martin F.M."/>
        </authorList>
    </citation>
    <scope>NUCLEOTIDE SEQUENCE</scope>
    <source>
        <strain evidence="1">ATCC 28755</strain>
    </source>
</reference>
<evidence type="ECO:0000313" key="1">
    <source>
        <dbReference type="EMBL" id="KAH7910601.1"/>
    </source>
</evidence>
<evidence type="ECO:0000313" key="2">
    <source>
        <dbReference type="Proteomes" id="UP000790377"/>
    </source>
</evidence>
<keyword evidence="2" id="KW-1185">Reference proteome</keyword>
<proteinExistence type="predicted"/>